<comment type="similarity">
    <text evidence="1 7">Belongs to the peptidase A1 family.</text>
</comment>
<evidence type="ECO:0000256" key="5">
    <source>
        <dbReference type="ARBA" id="ARBA00022801"/>
    </source>
</evidence>
<evidence type="ECO:0000256" key="7">
    <source>
        <dbReference type="RuleBase" id="RU000454"/>
    </source>
</evidence>
<dbReference type="Pfam" id="PF00026">
    <property type="entry name" value="Asp"/>
    <property type="match status" value="2"/>
</dbReference>
<keyword evidence="5 7" id="KW-0378">Hydrolase</keyword>
<dbReference type="PRINTS" id="PR00792">
    <property type="entry name" value="PEPSIN"/>
</dbReference>
<name>A0ABM3DGE3_SALSA</name>
<evidence type="ECO:0000256" key="2">
    <source>
        <dbReference type="ARBA" id="ARBA00022670"/>
    </source>
</evidence>
<keyword evidence="9" id="KW-1185">Reference proteome</keyword>
<reference evidence="10" key="1">
    <citation type="submission" date="2025-08" db="UniProtKB">
        <authorList>
            <consortium name="RefSeq"/>
        </authorList>
    </citation>
    <scope>IDENTIFICATION</scope>
</reference>
<evidence type="ECO:0000256" key="6">
    <source>
        <dbReference type="ARBA" id="ARBA00023157"/>
    </source>
</evidence>
<dbReference type="PANTHER" id="PTHR47966:SF22">
    <property type="entry name" value="PEPSIN A-3-RELATED"/>
    <property type="match status" value="1"/>
</dbReference>
<dbReference type="PROSITE" id="PS51767">
    <property type="entry name" value="PEPTIDASE_A1"/>
    <property type="match status" value="1"/>
</dbReference>
<dbReference type="InterPro" id="IPR001969">
    <property type="entry name" value="Aspartic_peptidase_AS"/>
</dbReference>
<dbReference type="PROSITE" id="PS00141">
    <property type="entry name" value="ASP_PROTEASE"/>
    <property type="match status" value="1"/>
</dbReference>
<evidence type="ECO:0000256" key="1">
    <source>
        <dbReference type="ARBA" id="ARBA00007447"/>
    </source>
</evidence>
<evidence type="ECO:0000256" key="4">
    <source>
        <dbReference type="ARBA" id="ARBA00022757"/>
    </source>
</evidence>
<keyword evidence="4" id="KW-0222">Digestion</keyword>
<evidence type="ECO:0000256" key="3">
    <source>
        <dbReference type="ARBA" id="ARBA00022750"/>
    </source>
</evidence>
<dbReference type="GeneID" id="106578904"/>
<keyword evidence="2 7" id="KW-0645">Protease</keyword>
<gene>
    <name evidence="10" type="primary">LOC106578904</name>
</gene>
<dbReference type="InterPro" id="IPR001461">
    <property type="entry name" value="Aspartic_peptidase_A1"/>
</dbReference>
<feature type="domain" description="Peptidase A1" evidence="8">
    <location>
        <begin position="5"/>
        <end position="250"/>
    </location>
</feature>
<keyword evidence="6" id="KW-1015">Disulfide bond</keyword>
<dbReference type="Proteomes" id="UP001652741">
    <property type="component" value="Chromosome ssa19"/>
</dbReference>
<dbReference type="PANTHER" id="PTHR47966">
    <property type="entry name" value="BETA-SITE APP-CLEAVING ENZYME, ISOFORM A-RELATED"/>
    <property type="match status" value="1"/>
</dbReference>
<protein>
    <submittedName>
        <fullName evidence="10">Pepsin A-like</fullName>
    </submittedName>
</protein>
<evidence type="ECO:0000313" key="9">
    <source>
        <dbReference type="Proteomes" id="UP001652741"/>
    </source>
</evidence>
<accession>A0ABM3DGE3</accession>
<keyword evidence="3 7" id="KW-0064">Aspartyl protease</keyword>
<dbReference type="InterPro" id="IPR033121">
    <property type="entry name" value="PEPTIDASE_A1"/>
</dbReference>
<evidence type="ECO:0000259" key="8">
    <source>
        <dbReference type="PROSITE" id="PS51767"/>
    </source>
</evidence>
<organism evidence="9 10">
    <name type="scientific">Salmo salar</name>
    <name type="common">Atlantic salmon</name>
    <dbReference type="NCBI Taxonomy" id="8030"/>
    <lineage>
        <taxon>Eukaryota</taxon>
        <taxon>Metazoa</taxon>
        <taxon>Chordata</taxon>
        <taxon>Craniata</taxon>
        <taxon>Vertebrata</taxon>
        <taxon>Euteleostomi</taxon>
        <taxon>Actinopterygii</taxon>
        <taxon>Neopterygii</taxon>
        <taxon>Teleostei</taxon>
        <taxon>Protacanthopterygii</taxon>
        <taxon>Salmoniformes</taxon>
        <taxon>Salmonidae</taxon>
        <taxon>Salmoninae</taxon>
        <taxon>Salmo</taxon>
    </lineage>
</organism>
<sequence length="250" mass="26865">MKLAYFGVISIGTPPQSFTVIFDTGSSNLWIPSIYCSSAACANHNKFNPGLSSTFKNAGKSLSIQYGTGSMTGFEGFDTVVVGGIPVKNQIFGLSQSEAPFMAHMKADGILGLAYPRLAASQATPVFDNMMTQHSLGHHVVLCLPDSSVLSSIFSNISSMARAVGAYSANGDNVVNCNNINNMPAMVFHIHGQAFTLPASTYVRQSTYYGCRTGLHSSNSDLWILGDIFIRQYYSIFSRAQNMVGLALAR</sequence>
<dbReference type="Gene3D" id="2.40.70.10">
    <property type="entry name" value="Acid Proteases"/>
    <property type="match status" value="2"/>
</dbReference>
<dbReference type="SUPFAM" id="SSF50630">
    <property type="entry name" value="Acid proteases"/>
    <property type="match status" value="1"/>
</dbReference>
<dbReference type="InterPro" id="IPR021109">
    <property type="entry name" value="Peptidase_aspartic_dom_sf"/>
</dbReference>
<proteinExistence type="inferred from homology"/>
<dbReference type="RefSeq" id="XP_045557881.1">
    <property type="nucleotide sequence ID" value="XM_045701925.1"/>
</dbReference>
<evidence type="ECO:0000313" key="10">
    <source>
        <dbReference type="RefSeq" id="XP_045557881.1"/>
    </source>
</evidence>